<evidence type="ECO:0000313" key="2">
    <source>
        <dbReference type="Proteomes" id="UP000026913"/>
    </source>
</evidence>
<dbReference type="EMBL" id="CP005960">
    <property type="protein sequence ID" value="AHZ69779.1"/>
    <property type="molecule type" value="Genomic_DNA"/>
</dbReference>
<dbReference type="HOGENOM" id="CLU_3204149_0_0_6"/>
<dbReference type="AlphaFoldDB" id="A0A024EA56"/>
<reference evidence="1 2" key="1">
    <citation type="journal article" date="2012" name="J. Bacteriol.">
        <title>Genome sequence of cold-adapted Pseudomonas mandelii strain JR-1.</title>
        <authorList>
            <person name="Jang S.H."/>
            <person name="Kim J."/>
            <person name="Kim J."/>
            <person name="Hong S."/>
            <person name="Lee C."/>
        </authorList>
    </citation>
    <scope>NUCLEOTIDE SEQUENCE [LARGE SCALE GENOMIC DNA]</scope>
    <source>
        <strain evidence="1 2">JR-1</strain>
    </source>
</reference>
<dbReference type="KEGG" id="pman:OU5_2700"/>
<gene>
    <name evidence="1" type="ORF">OU5_2700</name>
</gene>
<proteinExistence type="predicted"/>
<sequence length="45" mass="5298">MQQIEWLIAYGGHTYSQGAGEYFFDWGHFQQMLLDLTAMEQQLVD</sequence>
<evidence type="ECO:0000313" key="1">
    <source>
        <dbReference type="EMBL" id="AHZ69779.1"/>
    </source>
</evidence>
<name>A0A024EA56_9PSED</name>
<accession>A0A024EA56</accession>
<protein>
    <submittedName>
        <fullName evidence="1">Uncharacterized protein</fullName>
    </submittedName>
</protein>
<dbReference type="Proteomes" id="UP000026913">
    <property type="component" value="Chromosome"/>
</dbReference>
<organism evidence="1 2">
    <name type="scientific">Pseudomonas mandelii JR-1</name>
    <dbReference type="NCBI Taxonomy" id="1147786"/>
    <lineage>
        <taxon>Bacteria</taxon>
        <taxon>Pseudomonadati</taxon>
        <taxon>Pseudomonadota</taxon>
        <taxon>Gammaproteobacteria</taxon>
        <taxon>Pseudomonadales</taxon>
        <taxon>Pseudomonadaceae</taxon>
        <taxon>Pseudomonas</taxon>
    </lineage>
</organism>